<dbReference type="AlphaFoldDB" id="A0AAN7AQY2"/>
<keyword evidence="4" id="KW-1185">Reference proteome</keyword>
<dbReference type="EMBL" id="MU863955">
    <property type="protein sequence ID" value="KAK4197841.1"/>
    <property type="molecule type" value="Genomic_DNA"/>
</dbReference>
<proteinExistence type="predicted"/>
<comment type="caution">
    <text evidence="3">The sequence shown here is derived from an EMBL/GenBank/DDBJ whole genome shotgun (WGS) entry which is preliminary data.</text>
</comment>
<organism evidence="3 4">
    <name type="scientific">Triangularia verruculosa</name>
    <dbReference type="NCBI Taxonomy" id="2587418"/>
    <lineage>
        <taxon>Eukaryota</taxon>
        <taxon>Fungi</taxon>
        <taxon>Dikarya</taxon>
        <taxon>Ascomycota</taxon>
        <taxon>Pezizomycotina</taxon>
        <taxon>Sordariomycetes</taxon>
        <taxon>Sordariomycetidae</taxon>
        <taxon>Sordariales</taxon>
        <taxon>Podosporaceae</taxon>
        <taxon>Triangularia</taxon>
    </lineage>
</organism>
<reference evidence="3" key="2">
    <citation type="submission" date="2023-05" db="EMBL/GenBank/DDBJ databases">
        <authorList>
            <consortium name="Lawrence Berkeley National Laboratory"/>
            <person name="Steindorff A."/>
            <person name="Hensen N."/>
            <person name="Bonometti L."/>
            <person name="Westerberg I."/>
            <person name="Brannstrom I.O."/>
            <person name="Guillou S."/>
            <person name="Cros-Aarteil S."/>
            <person name="Calhoun S."/>
            <person name="Haridas S."/>
            <person name="Kuo A."/>
            <person name="Mondo S."/>
            <person name="Pangilinan J."/>
            <person name="Riley R."/>
            <person name="Labutti K."/>
            <person name="Andreopoulos B."/>
            <person name="Lipzen A."/>
            <person name="Chen C."/>
            <person name="Yanf M."/>
            <person name="Daum C."/>
            <person name="Ng V."/>
            <person name="Clum A."/>
            <person name="Ohm R."/>
            <person name="Martin F."/>
            <person name="Silar P."/>
            <person name="Natvig D."/>
            <person name="Lalanne C."/>
            <person name="Gautier V."/>
            <person name="Ament-Velasquez S.L."/>
            <person name="Kruys A."/>
            <person name="Hutchinson M.I."/>
            <person name="Powell A.J."/>
            <person name="Barry K."/>
            <person name="Miller A.N."/>
            <person name="Grigoriev I.V."/>
            <person name="Debuchy R."/>
            <person name="Gladieux P."/>
            <person name="Thoren M.H."/>
            <person name="Johannesson H."/>
        </authorList>
    </citation>
    <scope>NUCLEOTIDE SEQUENCE</scope>
    <source>
        <strain evidence="3">CBS 315.58</strain>
    </source>
</reference>
<protein>
    <submittedName>
        <fullName evidence="3">Uncharacterized protein</fullName>
    </submittedName>
</protein>
<feature type="signal peptide" evidence="2">
    <location>
        <begin position="1"/>
        <end position="19"/>
    </location>
</feature>
<feature type="region of interest" description="Disordered" evidence="1">
    <location>
        <begin position="84"/>
        <end position="150"/>
    </location>
</feature>
<evidence type="ECO:0000256" key="2">
    <source>
        <dbReference type="SAM" id="SignalP"/>
    </source>
</evidence>
<feature type="non-terminal residue" evidence="3">
    <location>
        <position position="206"/>
    </location>
</feature>
<dbReference type="Proteomes" id="UP001303160">
    <property type="component" value="Unassembled WGS sequence"/>
</dbReference>
<accession>A0AAN7AQY2</accession>
<keyword evidence="2" id="KW-0732">Signal</keyword>
<gene>
    <name evidence="3" type="ORF">QBC40DRAFT_267223</name>
</gene>
<sequence length="206" mass="21477">MQLTTVLSSLVVLGGFAVAAPVADAPPTEEPCVEQILCIDALNACGIKYGGCYNVCKVDQKPKPPPCPATSTVVTTKVVQLTPSATKKTTSTTSKRTLTTSTKKATTTTKKTITTAKATATSKKPTSTSKTPTPTTTKKPTTTPKPSSTCNGSGMTVCADYINECGMMYGGCFPDCKPWPTFSAPPCKVTTSVRIVPVPIPTSTYP</sequence>
<evidence type="ECO:0000313" key="3">
    <source>
        <dbReference type="EMBL" id="KAK4197841.1"/>
    </source>
</evidence>
<evidence type="ECO:0000256" key="1">
    <source>
        <dbReference type="SAM" id="MobiDB-lite"/>
    </source>
</evidence>
<feature type="chain" id="PRO_5042909139" evidence="2">
    <location>
        <begin position="20"/>
        <end position="206"/>
    </location>
</feature>
<feature type="compositionally biased region" description="Low complexity" evidence="1">
    <location>
        <begin position="84"/>
        <end position="149"/>
    </location>
</feature>
<reference evidence="3" key="1">
    <citation type="journal article" date="2023" name="Mol. Phylogenet. Evol.">
        <title>Genome-scale phylogeny and comparative genomics of the fungal order Sordariales.</title>
        <authorList>
            <person name="Hensen N."/>
            <person name="Bonometti L."/>
            <person name="Westerberg I."/>
            <person name="Brannstrom I.O."/>
            <person name="Guillou S."/>
            <person name="Cros-Aarteil S."/>
            <person name="Calhoun S."/>
            <person name="Haridas S."/>
            <person name="Kuo A."/>
            <person name="Mondo S."/>
            <person name="Pangilinan J."/>
            <person name="Riley R."/>
            <person name="LaButti K."/>
            <person name="Andreopoulos B."/>
            <person name="Lipzen A."/>
            <person name="Chen C."/>
            <person name="Yan M."/>
            <person name="Daum C."/>
            <person name="Ng V."/>
            <person name="Clum A."/>
            <person name="Steindorff A."/>
            <person name="Ohm R.A."/>
            <person name="Martin F."/>
            <person name="Silar P."/>
            <person name="Natvig D.O."/>
            <person name="Lalanne C."/>
            <person name="Gautier V."/>
            <person name="Ament-Velasquez S.L."/>
            <person name="Kruys A."/>
            <person name="Hutchinson M.I."/>
            <person name="Powell A.J."/>
            <person name="Barry K."/>
            <person name="Miller A.N."/>
            <person name="Grigoriev I.V."/>
            <person name="Debuchy R."/>
            <person name="Gladieux P."/>
            <person name="Hiltunen Thoren M."/>
            <person name="Johannesson H."/>
        </authorList>
    </citation>
    <scope>NUCLEOTIDE SEQUENCE</scope>
    <source>
        <strain evidence="3">CBS 315.58</strain>
    </source>
</reference>
<name>A0AAN7AQY2_9PEZI</name>
<evidence type="ECO:0000313" key="4">
    <source>
        <dbReference type="Proteomes" id="UP001303160"/>
    </source>
</evidence>